<sequence length="351" mass="39466">MSYKRWLFLPLWFLALFTGAKSFVDNPLLGSRRLNRLGLHGWRVRLAHRLAGLRRRRLSRDLDPALRRQFDANGFIEVRDWLPSDAFHSLRTALLDMETGCRTQGQGDTVTVRVPLGPEVLGKVPQLAKVLNGPRWKAAMSYVAGSGVRPLYYLQAIEGGVLGGPPDPQQDLHADTFQPSMKAWLFLTDVGEEDRPLRYVPGSHRLTPERLEWEQRRSIDVARKGDRLSQRGSLRIGESDLADLGLSEPVSFSVPANTLVVIDTCGFHARAASSRTSLRVEIWALQRRQPFLPWAGRSFLPLAVDGRATWLLGLADLLDRVGLRKQHWTRAGSWRRRLETARSVGSVGADS</sequence>
<organism evidence="1 2">
    <name type="scientific">Sphingomonas glaciei</name>
    <dbReference type="NCBI Taxonomy" id="2938948"/>
    <lineage>
        <taxon>Bacteria</taxon>
        <taxon>Pseudomonadati</taxon>
        <taxon>Pseudomonadota</taxon>
        <taxon>Alphaproteobacteria</taxon>
        <taxon>Sphingomonadales</taxon>
        <taxon>Sphingomonadaceae</taxon>
        <taxon>Sphingomonas</taxon>
    </lineage>
</organism>
<dbReference type="EMBL" id="CP097253">
    <property type="protein sequence ID" value="UUR08082.1"/>
    <property type="molecule type" value="Genomic_DNA"/>
</dbReference>
<evidence type="ECO:0000313" key="1">
    <source>
        <dbReference type="EMBL" id="UUR08082.1"/>
    </source>
</evidence>
<dbReference type="Proteomes" id="UP000831921">
    <property type="component" value="Chromosome"/>
</dbReference>
<protein>
    <submittedName>
        <fullName evidence="1">Phytanoyl-CoA dioxygenase family protein</fullName>
    </submittedName>
</protein>
<name>A0ABY5MUG2_9SPHN</name>
<dbReference type="InterPro" id="IPR008775">
    <property type="entry name" value="Phytyl_CoA_dOase-like"/>
</dbReference>
<dbReference type="GO" id="GO:0051213">
    <property type="term" value="F:dioxygenase activity"/>
    <property type="evidence" value="ECO:0007669"/>
    <property type="project" value="UniProtKB-KW"/>
</dbReference>
<dbReference type="SUPFAM" id="SSF51197">
    <property type="entry name" value="Clavaminate synthase-like"/>
    <property type="match status" value="1"/>
</dbReference>
<accession>A0ABY5MUG2</accession>
<dbReference type="Pfam" id="PF05721">
    <property type="entry name" value="PhyH"/>
    <property type="match status" value="1"/>
</dbReference>
<dbReference type="RefSeq" id="WP_249503860.1">
    <property type="nucleotide sequence ID" value="NZ_CP097253.1"/>
</dbReference>
<keyword evidence="1" id="KW-0223">Dioxygenase</keyword>
<evidence type="ECO:0000313" key="2">
    <source>
        <dbReference type="Proteomes" id="UP000831921"/>
    </source>
</evidence>
<dbReference type="Gene3D" id="2.60.120.620">
    <property type="entry name" value="q2cbj1_9rhob like domain"/>
    <property type="match status" value="1"/>
</dbReference>
<gene>
    <name evidence="1" type="ORF">M1K48_00050</name>
</gene>
<reference evidence="1 2" key="1">
    <citation type="submission" date="2022-05" db="EMBL/GenBank/DDBJ databases">
        <title>S8-45 Sphingomonas ultraviolaceadurans.</title>
        <authorList>
            <person name="Liu Y."/>
        </authorList>
    </citation>
    <scope>NUCLEOTIDE SEQUENCE [LARGE SCALE GENOMIC DNA]</scope>
    <source>
        <strain evidence="1 2">S8-45</strain>
    </source>
</reference>
<keyword evidence="1" id="KW-0560">Oxidoreductase</keyword>
<keyword evidence="2" id="KW-1185">Reference proteome</keyword>
<proteinExistence type="predicted"/>